<dbReference type="CDD" id="cd02209">
    <property type="entry name" value="cupin_XRE_C"/>
    <property type="match status" value="1"/>
</dbReference>
<dbReference type="AlphaFoldDB" id="A0A2C8F8N2"/>
<dbReference type="Gene3D" id="2.60.120.10">
    <property type="entry name" value="Jelly Rolls"/>
    <property type="match status" value="1"/>
</dbReference>
<organism evidence="3 4">
    <name type="scientific">Pseudodesulfovibrio profundus</name>
    <dbReference type="NCBI Taxonomy" id="57320"/>
    <lineage>
        <taxon>Bacteria</taxon>
        <taxon>Pseudomonadati</taxon>
        <taxon>Thermodesulfobacteriota</taxon>
        <taxon>Desulfovibrionia</taxon>
        <taxon>Desulfovibrionales</taxon>
        <taxon>Desulfovibrionaceae</taxon>
    </lineage>
</organism>
<dbReference type="EMBL" id="LT907975">
    <property type="protein sequence ID" value="SOB58397.1"/>
    <property type="molecule type" value="Genomic_DNA"/>
</dbReference>
<dbReference type="GO" id="GO:0005829">
    <property type="term" value="C:cytosol"/>
    <property type="evidence" value="ECO:0007669"/>
    <property type="project" value="TreeGrafter"/>
</dbReference>
<evidence type="ECO:0000256" key="1">
    <source>
        <dbReference type="ARBA" id="ARBA00023125"/>
    </source>
</evidence>
<dbReference type="InterPro" id="IPR001387">
    <property type="entry name" value="Cro/C1-type_HTH"/>
</dbReference>
<accession>A0A2C8F8N2</accession>
<protein>
    <submittedName>
        <fullName evidence="3">Cupin domain protein</fullName>
    </submittedName>
</protein>
<evidence type="ECO:0000313" key="3">
    <source>
        <dbReference type="EMBL" id="SOB58397.1"/>
    </source>
</evidence>
<dbReference type="InterPro" id="IPR050807">
    <property type="entry name" value="TransReg_Diox_bact_type"/>
</dbReference>
<dbReference type="PANTHER" id="PTHR46797:SF19">
    <property type="entry name" value="BLL2473 PROTEIN"/>
    <property type="match status" value="1"/>
</dbReference>
<reference evidence="4" key="1">
    <citation type="submission" date="2017-09" db="EMBL/GenBank/DDBJ databases">
        <authorList>
            <person name="Regsiter A."/>
            <person name="William W."/>
        </authorList>
    </citation>
    <scope>NUCLEOTIDE SEQUENCE [LARGE SCALE GENOMIC DNA]</scope>
    <source>
        <strain evidence="4">500-1</strain>
    </source>
</reference>
<dbReference type="GO" id="GO:0003700">
    <property type="term" value="F:DNA-binding transcription factor activity"/>
    <property type="evidence" value="ECO:0007669"/>
    <property type="project" value="TreeGrafter"/>
</dbReference>
<dbReference type="SUPFAM" id="SSF51182">
    <property type="entry name" value="RmlC-like cupins"/>
    <property type="match status" value="1"/>
</dbReference>
<keyword evidence="4" id="KW-1185">Reference proteome</keyword>
<dbReference type="InterPro" id="IPR013096">
    <property type="entry name" value="Cupin_2"/>
</dbReference>
<dbReference type="RefSeq" id="WP_097011460.1">
    <property type="nucleotide sequence ID" value="NZ_LT907975.1"/>
</dbReference>
<dbReference type="SUPFAM" id="SSF47413">
    <property type="entry name" value="lambda repressor-like DNA-binding domains"/>
    <property type="match status" value="1"/>
</dbReference>
<gene>
    <name evidence="3" type="ORF">DPRO_1503</name>
</gene>
<dbReference type="SMART" id="SM00530">
    <property type="entry name" value="HTH_XRE"/>
    <property type="match status" value="1"/>
</dbReference>
<proteinExistence type="predicted"/>
<dbReference type="Proteomes" id="UP000219215">
    <property type="component" value="Chromosome DPRO"/>
</dbReference>
<sequence>MEQYKEIAPRLVGLREGIGWTVEEMADLLNMPKEKVAEYESGTVEIPVGYMLDVSRLCRVDLTTLISGREPHLKSYSLVRKDEGFSVDRRKDYDYKSLGYKFAGRQMEPFLITVPAKSGEDMTETSHRGQEFIYVLEGRLEIRLDGEPVIVEEGDSFYFNSEKPHALRGLDGKDVKFLDVIL</sequence>
<dbReference type="InterPro" id="IPR011051">
    <property type="entry name" value="RmlC_Cupin_sf"/>
</dbReference>
<dbReference type="Pfam" id="PF07883">
    <property type="entry name" value="Cupin_2"/>
    <property type="match status" value="1"/>
</dbReference>
<name>A0A2C8F8N2_9BACT</name>
<evidence type="ECO:0000313" key="4">
    <source>
        <dbReference type="Proteomes" id="UP000219215"/>
    </source>
</evidence>
<dbReference type="PROSITE" id="PS50943">
    <property type="entry name" value="HTH_CROC1"/>
    <property type="match status" value="1"/>
</dbReference>
<feature type="domain" description="HTH cro/C1-type" evidence="2">
    <location>
        <begin position="11"/>
        <end position="65"/>
    </location>
</feature>
<dbReference type="PANTHER" id="PTHR46797">
    <property type="entry name" value="HTH-TYPE TRANSCRIPTIONAL REGULATOR"/>
    <property type="match status" value="1"/>
</dbReference>
<keyword evidence="1" id="KW-0238">DNA-binding</keyword>
<dbReference type="GO" id="GO:0003677">
    <property type="term" value="F:DNA binding"/>
    <property type="evidence" value="ECO:0007669"/>
    <property type="project" value="UniProtKB-KW"/>
</dbReference>
<dbReference type="CDD" id="cd00093">
    <property type="entry name" value="HTH_XRE"/>
    <property type="match status" value="1"/>
</dbReference>
<dbReference type="Gene3D" id="1.10.260.40">
    <property type="entry name" value="lambda repressor-like DNA-binding domains"/>
    <property type="match status" value="1"/>
</dbReference>
<dbReference type="InterPro" id="IPR014710">
    <property type="entry name" value="RmlC-like_jellyroll"/>
</dbReference>
<dbReference type="OrthoDB" id="5343295at2"/>
<dbReference type="InterPro" id="IPR010982">
    <property type="entry name" value="Lambda_DNA-bd_dom_sf"/>
</dbReference>
<dbReference type="KEGG" id="pprf:DPRO_1503"/>
<evidence type="ECO:0000259" key="2">
    <source>
        <dbReference type="PROSITE" id="PS50943"/>
    </source>
</evidence>